<comment type="similarity">
    <text evidence="1">Belongs to the small GTPase superfamily. Rab family.</text>
</comment>
<dbReference type="InterPro" id="IPR001806">
    <property type="entry name" value="Small_GTPase"/>
</dbReference>
<dbReference type="InterPro" id="IPR027417">
    <property type="entry name" value="P-loop_NTPase"/>
</dbReference>
<protein>
    <submittedName>
        <fullName evidence="2">RAB30-like protein</fullName>
    </submittedName>
</protein>
<organism evidence="2 3">
    <name type="scientific">Mya arenaria</name>
    <name type="common">Soft-shell clam</name>
    <dbReference type="NCBI Taxonomy" id="6604"/>
    <lineage>
        <taxon>Eukaryota</taxon>
        <taxon>Metazoa</taxon>
        <taxon>Spiralia</taxon>
        <taxon>Lophotrochozoa</taxon>
        <taxon>Mollusca</taxon>
        <taxon>Bivalvia</taxon>
        <taxon>Autobranchia</taxon>
        <taxon>Heteroconchia</taxon>
        <taxon>Euheterodonta</taxon>
        <taxon>Imparidentia</taxon>
        <taxon>Neoheterodontei</taxon>
        <taxon>Myida</taxon>
        <taxon>Myoidea</taxon>
        <taxon>Myidae</taxon>
        <taxon>Mya</taxon>
    </lineage>
</organism>
<dbReference type="PRINTS" id="PR00449">
    <property type="entry name" value="RASTRNSFRMNG"/>
</dbReference>
<dbReference type="Gene3D" id="3.40.50.300">
    <property type="entry name" value="P-loop containing nucleotide triphosphate hydrolases"/>
    <property type="match status" value="1"/>
</dbReference>
<dbReference type="InterPro" id="IPR005225">
    <property type="entry name" value="Small_GTP-bd"/>
</dbReference>
<keyword evidence="3" id="KW-1185">Reference proteome</keyword>
<evidence type="ECO:0000313" key="3">
    <source>
        <dbReference type="Proteomes" id="UP001164746"/>
    </source>
</evidence>
<dbReference type="NCBIfam" id="TIGR00231">
    <property type="entry name" value="small_GTP"/>
    <property type="match status" value="1"/>
</dbReference>
<dbReference type="SMART" id="SM00173">
    <property type="entry name" value="RAS"/>
    <property type="match status" value="1"/>
</dbReference>
<dbReference type="Pfam" id="PF00071">
    <property type="entry name" value="Ras"/>
    <property type="match status" value="1"/>
</dbReference>
<dbReference type="Proteomes" id="UP001164746">
    <property type="component" value="Chromosome 3"/>
</dbReference>
<dbReference type="InterPro" id="IPR050209">
    <property type="entry name" value="Rab_GTPases_membrane_traffic"/>
</dbReference>
<dbReference type="SMART" id="SM00175">
    <property type="entry name" value="RAB"/>
    <property type="match status" value="1"/>
</dbReference>
<gene>
    <name evidence="2" type="ORF">MAR_024835</name>
</gene>
<accession>A0ABY7DRY8</accession>
<dbReference type="PANTHER" id="PTHR47979">
    <property type="entry name" value="DRAB11-RELATED"/>
    <property type="match status" value="1"/>
</dbReference>
<evidence type="ECO:0000256" key="1">
    <source>
        <dbReference type="ARBA" id="ARBA00006270"/>
    </source>
</evidence>
<dbReference type="PROSITE" id="PS51419">
    <property type="entry name" value="RAB"/>
    <property type="match status" value="1"/>
</dbReference>
<dbReference type="SMART" id="SM00174">
    <property type="entry name" value="RHO"/>
    <property type="match status" value="1"/>
</dbReference>
<evidence type="ECO:0000313" key="2">
    <source>
        <dbReference type="EMBL" id="WAR00463.1"/>
    </source>
</evidence>
<sequence length="173" mass="19793">MEDYKYLFKVVLIGEAGVGKTCLVRRFTQIWDTAGQEKFRSITQSYYRAAHGLILVYDVCSQNTFDALPQWMTDVEAFANQKVLSYLVGNKTDRMDAREVPTHIGRQFADRYEMNFLETSAKEADNVDKLFTDIAVRLTDEMRDRSRLAPDSNTTNISTNTKSISSCSQCFKP</sequence>
<name>A0ABY7DRY8_MYAAR</name>
<dbReference type="SUPFAM" id="SSF52540">
    <property type="entry name" value="P-loop containing nucleoside triphosphate hydrolases"/>
    <property type="match status" value="1"/>
</dbReference>
<dbReference type="PROSITE" id="PS51421">
    <property type="entry name" value="RAS"/>
    <property type="match status" value="1"/>
</dbReference>
<reference evidence="2" key="1">
    <citation type="submission" date="2022-11" db="EMBL/GenBank/DDBJ databases">
        <title>Centuries of genome instability and evolution in soft-shell clam transmissible cancer (bioRxiv).</title>
        <authorList>
            <person name="Hart S.F.M."/>
            <person name="Yonemitsu M.A."/>
            <person name="Giersch R.M."/>
            <person name="Beal B.F."/>
            <person name="Arriagada G."/>
            <person name="Davis B.W."/>
            <person name="Ostrander E.A."/>
            <person name="Goff S.P."/>
            <person name="Metzger M.J."/>
        </authorList>
    </citation>
    <scope>NUCLEOTIDE SEQUENCE</scope>
    <source>
        <strain evidence="2">MELC-2E11</strain>
        <tissue evidence="2">Siphon/mantle</tissue>
    </source>
</reference>
<proteinExistence type="inferred from homology"/>
<dbReference type="EMBL" id="CP111014">
    <property type="protein sequence ID" value="WAR00463.1"/>
    <property type="molecule type" value="Genomic_DNA"/>
</dbReference>